<dbReference type="Pfam" id="PF14126">
    <property type="entry name" value="DUF4293"/>
    <property type="match status" value="1"/>
</dbReference>
<dbReference type="Proteomes" id="UP000824156">
    <property type="component" value="Unassembled WGS sequence"/>
</dbReference>
<evidence type="ECO:0000256" key="1">
    <source>
        <dbReference type="SAM" id="Phobius"/>
    </source>
</evidence>
<sequence length="162" mass="18458">MIQRIQTVWLFLAGLFICGLFIFPYLNYMDLVGLGRKVYVTGVYSDANNEISKQDISKITFIFQTIYTVLIAAFPLYIIFLFKNRKKQIQFIILEIILIALLGLWLYATSSSLLVESNKYLSADNIGVGFFLLPISIIMLAMAMGGIRKDDKLIKSADRLRP</sequence>
<reference evidence="2" key="2">
    <citation type="submission" date="2021-04" db="EMBL/GenBank/DDBJ databases">
        <authorList>
            <person name="Gilroy R."/>
        </authorList>
    </citation>
    <scope>NUCLEOTIDE SEQUENCE</scope>
    <source>
        <strain evidence="2">1719</strain>
    </source>
</reference>
<organism evidence="2 3">
    <name type="scientific">Candidatus Sphingobacterium stercoripullorum</name>
    <dbReference type="NCBI Taxonomy" id="2838759"/>
    <lineage>
        <taxon>Bacteria</taxon>
        <taxon>Pseudomonadati</taxon>
        <taxon>Bacteroidota</taxon>
        <taxon>Sphingobacteriia</taxon>
        <taxon>Sphingobacteriales</taxon>
        <taxon>Sphingobacteriaceae</taxon>
        <taxon>Sphingobacterium</taxon>
    </lineage>
</organism>
<comment type="caution">
    <text evidence="2">The sequence shown here is derived from an EMBL/GenBank/DDBJ whole genome shotgun (WGS) entry which is preliminary data.</text>
</comment>
<accession>A0A9D1WBL9</accession>
<proteinExistence type="predicted"/>
<evidence type="ECO:0000313" key="3">
    <source>
        <dbReference type="Proteomes" id="UP000824156"/>
    </source>
</evidence>
<protein>
    <submittedName>
        <fullName evidence="2">DUF4293 domain-containing protein</fullName>
    </submittedName>
</protein>
<feature type="transmembrane region" description="Helical" evidence="1">
    <location>
        <begin position="7"/>
        <end position="26"/>
    </location>
</feature>
<evidence type="ECO:0000313" key="2">
    <source>
        <dbReference type="EMBL" id="HIX55322.1"/>
    </source>
</evidence>
<gene>
    <name evidence="2" type="ORF">H9853_09860</name>
</gene>
<reference evidence="2" key="1">
    <citation type="journal article" date="2021" name="PeerJ">
        <title>Extensive microbial diversity within the chicken gut microbiome revealed by metagenomics and culture.</title>
        <authorList>
            <person name="Gilroy R."/>
            <person name="Ravi A."/>
            <person name="Getino M."/>
            <person name="Pursley I."/>
            <person name="Horton D.L."/>
            <person name="Alikhan N.F."/>
            <person name="Baker D."/>
            <person name="Gharbi K."/>
            <person name="Hall N."/>
            <person name="Watson M."/>
            <person name="Adriaenssens E.M."/>
            <person name="Foster-Nyarko E."/>
            <person name="Jarju S."/>
            <person name="Secka A."/>
            <person name="Antonio M."/>
            <person name="Oren A."/>
            <person name="Chaudhuri R.R."/>
            <person name="La Ragione R."/>
            <person name="Hildebrand F."/>
            <person name="Pallen M.J."/>
        </authorList>
    </citation>
    <scope>NUCLEOTIDE SEQUENCE</scope>
    <source>
        <strain evidence="2">1719</strain>
    </source>
</reference>
<feature type="transmembrane region" description="Helical" evidence="1">
    <location>
        <begin position="89"/>
        <end position="108"/>
    </location>
</feature>
<feature type="transmembrane region" description="Helical" evidence="1">
    <location>
        <begin position="128"/>
        <end position="147"/>
    </location>
</feature>
<dbReference type="AlphaFoldDB" id="A0A9D1WBL9"/>
<keyword evidence="1" id="KW-0812">Transmembrane</keyword>
<keyword evidence="1" id="KW-0472">Membrane</keyword>
<keyword evidence="1" id="KW-1133">Transmembrane helix</keyword>
<name>A0A9D1WBL9_9SPHI</name>
<dbReference type="EMBL" id="DXEZ01000272">
    <property type="protein sequence ID" value="HIX55322.1"/>
    <property type="molecule type" value="Genomic_DNA"/>
</dbReference>
<dbReference type="InterPro" id="IPR025635">
    <property type="entry name" value="DUF4293"/>
</dbReference>
<feature type="transmembrane region" description="Helical" evidence="1">
    <location>
        <begin position="61"/>
        <end position="82"/>
    </location>
</feature>